<sequence length="128" mass="14869">MKEKNYNKRKFGVRQYNLDKIPNRRHLSHKRRLSQSVIHPSFFRIFHNETLKRFPIFSSNHIAPPHSPLSPSPPSPIFIFRPGVSSFHTLPESFRKTPPKISTLTSLLSSFFVLLNSGLSSFSRNFFS</sequence>
<keyword evidence="2" id="KW-1185">Reference proteome</keyword>
<reference evidence="1 2" key="2">
    <citation type="journal article" date="2009" name="PLoS ONE">
        <title>An integrated genetic and cytogenetic map of the cucumber genome.</title>
        <authorList>
            <person name="Ren Y."/>
            <person name="Zhang Z."/>
            <person name="Liu J."/>
            <person name="Staub J.E."/>
            <person name="Han Y."/>
            <person name="Cheng Z."/>
            <person name="Li X."/>
            <person name="Lu J."/>
            <person name="Miao H."/>
            <person name="Kang H."/>
            <person name="Xie B."/>
            <person name="Gu X."/>
            <person name="Wang X."/>
            <person name="Du Y."/>
            <person name="Jin W."/>
            <person name="Huang S."/>
        </authorList>
    </citation>
    <scope>NUCLEOTIDE SEQUENCE [LARGE SCALE GENOMIC DNA]</scope>
    <source>
        <strain evidence="2">cv. 9930</strain>
    </source>
</reference>
<dbReference type="EMBL" id="CM002927">
    <property type="protein sequence ID" value="KGN48332.1"/>
    <property type="molecule type" value="Genomic_DNA"/>
</dbReference>
<reference evidence="1 2" key="1">
    <citation type="journal article" date="2009" name="Nat. Genet.">
        <title>The genome of the cucumber, Cucumis sativus L.</title>
        <authorList>
            <person name="Huang S."/>
            <person name="Li R."/>
            <person name="Zhang Z."/>
            <person name="Li L."/>
            <person name="Gu X."/>
            <person name="Fan W."/>
            <person name="Lucas W.J."/>
            <person name="Wang X."/>
            <person name="Xie B."/>
            <person name="Ni P."/>
            <person name="Ren Y."/>
            <person name="Zhu H."/>
            <person name="Li J."/>
            <person name="Lin K."/>
            <person name="Jin W."/>
            <person name="Fei Z."/>
            <person name="Li G."/>
            <person name="Staub J."/>
            <person name="Kilian A."/>
            <person name="van der Vossen E.A."/>
            <person name="Wu Y."/>
            <person name="Guo J."/>
            <person name="He J."/>
            <person name="Jia Z."/>
            <person name="Ren Y."/>
            <person name="Tian G."/>
            <person name="Lu Y."/>
            <person name="Ruan J."/>
            <person name="Qian W."/>
            <person name="Wang M."/>
            <person name="Huang Q."/>
            <person name="Li B."/>
            <person name="Xuan Z."/>
            <person name="Cao J."/>
            <person name="Asan"/>
            <person name="Wu Z."/>
            <person name="Zhang J."/>
            <person name="Cai Q."/>
            <person name="Bai Y."/>
            <person name="Zhao B."/>
            <person name="Han Y."/>
            <person name="Li Y."/>
            <person name="Li X."/>
            <person name="Wang S."/>
            <person name="Shi Q."/>
            <person name="Liu S."/>
            <person name="Cho W.K."/>
            <person name="Kim J.Y."/>
            <person name="Xu Y."/>
            <person name="Heller-Uszynska K."/>
            <person name="Miao H."/>
            <person name="Cheng Z."/>
            <person name="Zhang S."/>
            <person name="Wu J."/>
            <person name="Yang Y."/>
            <person name="Kang H."/>
            <person name="Li M."/>
            <person name="Liang H."/>
            <person name="Ren X."/>
            <person name="Shi Z."/>
            <person name="Wen M."/>
            <person name="Jian M."/>
            <person name="Yang H."/>
            <person name="Zhang G."/>
            <person name="Yang Z."/>
            <person name="Chen R."/>
            <person name="Liu S."/>
            <person name="Li J."/>
            <person name="Ma L."/>
            <person name="Liu H."/>
            <person name="Zhou Y."/>
            <person name="Zhao J."/>
            <person name="Fang X."/>
            <person name="Li G."/>
            <person name="Fang L."/>
            <person name="Li Y."/>
            <person name="Liu D."/>
            <person name="Zheng H."/>
            <person name="Zhang Y."/>
            <person name="Qin N."/>
            <person name="Li Z."/>
            <person name="Yang G."/>
            <person name="Yang S."/>
            <person name="Bolund L."/>
            <person name="Kristiansen K."/>
            <person name="Zheng H."/>
            <person name="Li S."/>
            <person name="Zhang X."/>
            <person name="Yang H."/>
            <person name="Wang J."/>
            <person name="Sun R."/>
            <person name="Zhang B."/>
            <person name="Jiang S."/>
            <person name="Wang J."/>
            <person name="Du Y."/>
            <person name="Li S."/>
        </authorList>
    </citation>
    <scope>NUCLEOTIDE SEQUENCE [LARGE SCALE GENOMIC DNA]</scope>
    <source>
        <strain evidence="2">cv. 9930</strain>
    </source>
</reference>
<dbReference type="Proteomes" id="UP000029981">
    <property type="component" value="Chromosome 6"/>
</dbReference>
<protein>
    <submittedName>
        <fullName evidence="1">Uncharacterized protein</fullName>
    </submittedName>
</protein>
<name>A0A0A0KIX4_CUCSA</name>
<reference evidence="1 2" key="4">
    <citation type="journal article" date="2011" name="BMC Genomics">
        <title>RNA-Seq improves annotation of protein-coding genes in the cucumber genome.</title>
        <authorList>
            <person name="Li Z."/>
            <person name="Zhang Z."/>
            <person name="Yan P."/>
            <person name="Huang S."/>
            <person name="Fei Z."/>
            <person name="Lin K."/>
        </authorList>
    </citation>
    <scope>NUCLEOTIDE SEQUENCE [LARGE SCALE GENOMIC DNA]</scope>
    <source>
        <strain evidence="2">cv. 9930</strain>
    </source>
</reference>
<reference evidence="1 2" key="3">
    <citation type="journal article" date="2010" name="BMC Genomics">
        <title>Transcriptome sequencing and comparative analysis of cucumber flowers with different sex types.</title>
        <authorList>
            <person name="Guo S."/>
            <person name="Zheng Y."/>
            <person name="Joung J.G."/>
            <person name="Liu S."/>
            <person name="Zhang Z."/>
            <person name="Crasta O.R."/>
            <person name="Sobral B.W."/>
            <person name="Xu Y."/>
            <person name="Huang S."/>
            <person name="Fei Z."/>
        </authorList>
    </citation>
    <scope>NUCLEOTIDE SEQUENCE [LARGE SCALE GENOMIC DNA]</scope>
    <source>
        <strain evidence="2">cv. 9930</strain>
    </source>
</reference>
<accession>A0A0A0KIX4</accession>
<dbReference type="Gramene" id="KGN48332">
    <property type="protein sequence ID" value="KGN48332"/>
    <property type="gene ID" value="Csa_6G476720"/>
</dbReference>
<proteinExistence type="predicted"/>
<gene>
    <name evidence="1" type="ORF">Csa_6G476720</name>
</gene>
<evidence type="ECO:0000313" key="2">
    <source>
        <dbReference type="Proteomes" id="UP000029981"/>
    </source>
</evidence>
<dbReference type="AlphaFoldDB" id="A0A0A0KIX4"/>
<organism evidence="1 2">
    <name type="scientific">Cucumis sativus</name>
    <name type="common">Cucumber</name>
    <dbReference type="NCBI Taxonomy" id="3659"/>
    <lineage>
        <taxon>Eukaryota</taxon>
        <taxon>Viridiplantae</taxon>
        <taxon>Streptophyta</taxon>
        <taxon>Embryophyta</taxon>
        <taxon>Tracheophyta</taxon>
        <taxon>Spermatophyta</taxon>
        <taxon>Magnoliopsida</taxon>
        <taxon>eudicotyledons</taxon>
        <taxon>Gunneridae</taxon>
        <taxon>Pentapetalae</taxon>
        <taxon>rosids</taxon>
        <taxon>fabids</taxon>
        <taxon>Cucurbitales</taxon>
        <taxon>Cucurbitaceae</taxon>
        <taxon>Benincaseae</taxon>
        <taxon>Cucumis</taxon>
    </lineage>
</organism>
<evidence type="ECO:0000313" key="1">
    <source>
        <dbReference type="EMBL" id="KGN48332.1"/>
    </source>
</evidence>